<evidence type="ECO:0000259" key="2">
    <source>
        <dbReference type="Pfam" id="PF25583"/>
    </source>
</evidence>
<dbReference type="Proteomes" id="UP000315082">
    <property type="component" value="Chromosome"/>
</dbReference>
<dbReference type="InterPro" id="IPR057727">
    <property type="entry name" value="WCX_dom"/>
</dbReference>
<proteinExistence type="predicted"/>
<sequence length="108" mass="11558">MREQTESLAVPKIALRIRFRGSGARNSAERKINVMQTEPPDPGGSLDASVTLTSTKKIKGDILSFGTAADVIAPESLRTKVAQELQQGTTHYTTDSPSSNKKAGSTKQ</sequence>
<gene>
    <name evidence="3" type="ORF">Poly24_35330</name>
</gene>
<name>A0A518JW94_9BACT</name>
<protein>
    <recommendedName>
        <fullName evidence="2">WCX domain-containing protein</fullName>
    </recommendedName>
</protein>
<dbReference type="EMBL" id="CP036348">
    <property type="protein sequence ID" value="QDV69816.1"/>
    <property type="molecule type" value="Genomic_DNA"/>
</dbReference>
<evidence type="ECO:0000256" key="1">
    <source>
        <dbReference type="SAM" id="MobiDB-lite"/>
    </source>
</evidence>
<feature type="domain" description="WCX" evidence="2">
    <location>
        <begin position="12"/>
        <end position="87"/>
    </location>
</feature>
<dbReference type="Pfam" id="PF25583">
    <property type="entry name" value="WCX"/>
    <property type="match status" value="1"/>
</dbReference>
<dbReference type="KEGG" id="rcf:Poly24_35330"/>
<reference evidence="3 4" key="1">
    <citation type="submission" date="2019-02" db="EMBL/GenBank/DDBJ databases">
        <title>Deep-cultivation of Planctomycetes and their phenomic and genomic characterization uncovers novel biology.</title>
        <authorList>
            <person name="Wiegand S."/>
            <person name="Jogler M."/>
            <person name="Boedeker C."/>
            <person name="Pinto D."/>
            <person name="Vollmers J."/>
            <person name="Rivas-Marin E."/>
            <person name="Kohn T."/>
            <person name="Peeters S.H."/>
            <person name="Heuer A."/>
            <person name="Rast P."/>
            <person name="Oberbeckmann S."/>
            <person name="Bunk B."/>
            <person name="Jeske O."/>
            <person name="Meyerdierks A."/>
            <person name="Storesund J.E."/>
            <person name="Kallscheuer N."/>
            <person name="Luecker S."/>
            <person name="Lage O.M."/>
            <person name="Pohl T."/>
            <person name="Merkel B.J."/>
            <person name="Hornburger P."/>
            <person name="Mueller R.-W."/>
            <person name="Bruemmer F."/>
            <person name="Labrenz M."/>
            <person name="Spormann A.M."/>
            <person name="Op den Camp H."/>
            <person name="Overmann J."/>
            <person name="Amann R."/>
            <person name="Jetten M.S.M."/>
            <person name="Mascher T."/>
            <person name="Medema M.H."/>
            <person name="Devos D.P."/>
            <person name="Kaster A.-K."/>
            <person name="Ovreas L."/>
            <person name="Rohde M."/>
            <person name="Galperin M.Y."/>
            <person name="Jogler C."/>
        </authorList>
    </citation>
    <scope>NUCLEOTIDE SEQUENCE [LARGE SCALE GENOMIC DNA]</scope>
    <source>
        <strain evidence="3 4">Poly24</strain>
    </source>
</reference>
<organism evidence="3 4">
    <name type="scientific">Rosistilla carotiformis</name>
    <dbReference type="NCBI Taxonomy" id="2528017"/>
    <lineage>
        <taxon>Bacteria</taxon>
        <taxon>Pseudomonadati</taxon>
        <taxon>Planctomycetota</taxon>
        <taxon>Planctomycetia</taxon>
        <taxon>Pirellulales</taxon>
        <taxon>Pirellulaceae</taxon>
        <taxon>Rosistilla</taxon>
    </lineage>
</organism>
<keyword evidence="4" id="KW-1185">Reference proteome</keyword>
<feature type="region of interest" description="Disordered" evidence="1">
    <location>
        <begin position="83"/>
        <end position="108"/>
    </location>
</feature>
<dbReference type="AlphaFoldDB" id="A0A518JW94"/>
<accession>A0A518JW94</accession>
<feature type="compositionally biased region" description="Polar residues" evidence="1">
    <location>
        <begin position="84"/>
        <end position="108"/>
    </location>
</feature>
<evidence type="ECO:0000313" key="3">
    <source>
        <dbReference type="EMBL" id="QDV69816.1"/>
    </source>
</evidence>
<evidence type="ECO:0000313" key="4">
    <source>
        <dbReference type="Proteomes" id="UP000315082"/>
    </source>
</evidence>